<comment type="function">
    <text evidence="11">Transcription factor.</text>
</comment>
<keyword evidence="5 11" id="KW-0804">Transcription</keyword>
<dbReference type="GO" id="GO:0045893">
    <property type="term" value="P:positive regulation of DNA-templated transcription"/>
    <property type="evidence" value="ECO:0007669"/>
    <property type="project" value="TreeGrafter"/>
</dbReference>
<evidence type="ECO:0000256" key="6">
    <source>
        <dbReference type="ARBA" id="ARBA00023242"/>
    </source>
</evidence>
<gene>
    <name evidence="15" type="ORF">L1049_020653</name>
</gene>
<keyword evidence="2 11" id="KW-0805">Transcription regulation</keyword>
<dbReference type="InterPro" id="IPR045224">
    <property type="entry name" value="HDZip_class_I_plant"/>
</dbReference>
<dbReference type="FunFam" id="1.10.10.60:FF:000293">
    <property type="entry name" value="Homeobox-leucine zipper protein ATHB-7"/>
    <property type="match status" value="1"/>
</dbReference>
<comment type="caution">
    <text evidence="15">The sequence shown here is derived from an EMBL/GenBank/DDBJ whole genome shotgun (WGS) entry which is preliminary data.</text>
</comment>
<keyword evidence="12" id="KW-0175">Coiled coil</keyword>
<evidence type="ECO:0000313" key="15">
    <source>
        <dbReference type="EMBL" id="KAK9292675.1"/>
    </source>
</evidence>
<evidence type="ECO:0000313" key="16">
    <source>
        <dbReference type="Proteomes" id="UP001415857"/>
    </source>
</evidence>
<dbReference type="PANTHER" id="PTHR24326">
    <property type="entry name" value="HOMEOBOX-LEUCINE ZIPPER PROTEIN"/>
    <property type="match status" value="1"/>
</dbReference>
<dbReference type="InterPro" id="IPR009057">
    <property type="entry name" value="Homeodomain-like_sf"/>
</dbReference>
<evidence type="ECO:0000259" key="14">
    <source>
        <dbReference type="PROSITE" id="PS50071"/>
    </source>
</evidence>
<dbReference type="PANTHER" id="PTHR24326:SF122">
    <property type="entry name" value="HOMEOBOX-LEUCINE ZIPPER PROTEIN HOX6"/>
    <property type="match status" value="1"/>
</dbReference>
<dbReference type="GO" id="GO:0000981">
    <property type="term" value="F:DNA-binding transcription factor activity, RNA polymerase II-specific"/>
    <property type="evidence" value="ECO:0007669"/>
    <property type="project" value="UniProtKB-UniRule"/>
</dbReference>
<evidence type="ECO:0000256" key="1">
    <source>
        <dbReference type="ARBA" id="ARBA00004123"/>
    </source>
</evidence>
<dbReference type="GO" id="GO:0009737">
    <property type="term" value="P:response to abscisic acid"/>
    <property type="evidence" value="ECO:0007669"/>
    <property type="project" value="UniProtKB-ARBA"/>
</dbReference>
<keyword evidence="6 9" id="KW-0539">Nucleus</keyword>
<evidence type="ECO:0000256" key="3">
    <source>
        <dbReference type="ARBA" id="ARBA00023125"/>
    </source>
</evidence>
<dbReference type="PROSITE" id="PS50071">
    <property type="entry name" value="HOMEOBOX_2"/>
    <property type="match status" value="1"/>
</dbReference>
<evidence type="ECO:0000256" key="5">
    <source>
        <dbReference type="ARBA" id="ARBA00023163"/>
    </source>
</evidence>
<evidence type="ECO:0000256" key="7">
    <source>
        <dbReference type="ARBA" id="ARBA00025748"/>
    </source>
</evidence>
<dbReference type="EMBL" id="JBBPBK010000001">
    <property type="protein sequence ID" value="KAK9292675.1"/>
    <property type="molecule type" value="Genomic_DNA"/>
</dbReference>
<dbReference type="Gene3D" id="1.10.10.60">
    <property type="entry name" value="Homeodomain-like"/>
    <property type="match status" value="1"/>
</dbReference>
<protein>
    <recommendedName>
        <fullName evidence="11">Homeobox-leucine zipper protein</fullName>
    </recommendedName>
    <alternativeName>
        <fullName evidence="11">HD-ZIP protein</fullName>
    </alternativeName>
    <alternativeName>
        <fullName evidence="11">Homeodomain transcription factor</fullName>
    </alternativeName>
</protein>
<dbReference type="InterPro" id="IPR003106">
    <property type="entry name" value="Leu_zip_homeo"/>
</dbReference>
<feature type="domain" description="Homeobox" evidence="14">
    <location>
        <begin position="39"/>
        <end position="99"/>
    </location>
</feature>
<evidence type="ECO:0000256" key="13">
    <source>
        <dbReference type="SAM" id="MobiDB-lite"/>
    </source>
</evidence>
<keyword evidence="3 9" id="KW-0238">DNA-binding</keyword>
<keyword evidence="4 9" id="KW-0371">Homeobox</keyword>
<feature type="region of interest" description="Disordered" evidence="13">
    <location>
        <begin position="1"/>
        <end position="48"/>
    </location>
</feature>
<sequence>MMERREYSPPPPLPPPPPPSPAAKIESLNCPELLPTPRKKKNKNKRRFSDEQVKLLESMFESETKLEPRKKVQVARELGLQPRQVAIWFQNRRARWKSKQMEKEYRILRANFENLKSQFDSLKKEKQSLLVQLQKLHDLLEQPHGRRKDSKSLAGTSTGGSDNGDTNRDYEVSPSCLREGLDHRIGMDLDDDKSKNMGCTMLEEEPNLLHMGEHVDGSPENWSRVDACGLLDQSCSDSHWWDFWS</sequence>
<keyword evidence="16" id="KW-1185">Reference proteome</keyword>
<evidence type="ECO:0000256" key="12">
    <source>
        <dbReference type="SAM" id="Coils"/>
    </source>
</evidence>
<reference evidence="15 16" key="1">
    <citation type="journal article" date="2024" name="Plant J.">
        <title>Genome sequences and population genomics reveal climatic adaptation and genomic divergence between two closely related sweetgum species.</title>
        <authorList>
            <person name="Xu W.Q."/>
            <person name="Ren C.Q."/>
            <person name="Zhang X.Y."/>
            <person name="Comes H.P."/>
            <person name="Liu X.H."/>
            <person name="Li Y.G."/>
            <person name="Kettle C.J."/>
            <person name="Jalonen R."/>
            <person name="Gaisberger H."/>
            <person name="Ma Y.Z."/>
            <person name="Qiu Y.X."/>
        </authorList>
    </citation>
    <scope>NUCLEOTIDE SEQUENCE [LARGE SCALE GENOMIC DNA]</scope>
    <source>
        <strain evidence="15">Hangzhou</strain>
    </source>
</reference>
<dbReference type="SMART" id="SM00389">
    <property type="entry name" value="HOX"/>
    <property type="match status" value="1"/>
</dbReference>
<evidence type="ECO:0000256" key="8">
    <source>
        <dbReference type="ARBA" id="ARBA00058361"/>
    </source>
</evidence>
<evidence type="ECO:0000256" key="2">
    <source>
        <dbReference type="ARBA" id="ARBA00023015"/>
    </source>
</evidence>
<accession>A0AAP0XAW2</accession>
<comment type="similarity">
    <text evidence="7 11">Belongs to the HD-ZIP homeobox family. Class I subfamily.</text>
</comment>
<dbReference type="PRINTS" id="PR00031">
    <property type="entry name" value="HTHREPRESSR"/>
</dbReference>
<dbReference type="Pfam" id="PF00046">
    <property type="entry name" value="Homeodomain"/>
    <property type="match status" value="1"/>
</dbReference>
<dbReference type="SUPFAM" id="SSF46689">
    <property type="entry name" value="Homeodomain-like"/>
    <property type="match status" value="1"/>
</dbReference>
<organism evidence="15 16">
    <name type="scientific">Liquidambar formosana</name>
    <name type="common">Formosan gum</name>
    <dbReference type="NCBI Taxonomy" id="63359"/>
    <lineage>
        <taxon>Eukaryota</taxon>
        <taxon>Viridiplantae</taxon>
        <taxon>Streptophyta</taxon>
        <taxon>Embryophyta</taxon>
        <taxon>Tracheophyta</taxon>
        <taxon>Spermatophyta</taxon>
        <taxon>Magnoliopsida</taxon>
        <taxon>eudicotyledons</taxon>
        <taxon>Gunneridae</taxon>
        <taxon>Pentapetalae</taxon>
        <taxon>Saxifragales</taxon>
        <taxon>Altingiaceae</taxon>
        <taxon>Liquidambar</taxon>
    </lineage>
</organism>
<name>A0AAP0XAW2_LIQFO</name>
<dbReference type="PROSITE" id="PS00027">
    <property type="entry name" value="HOMEOBOX_1"/>
    <property type="match status" value="1"/>
</dbReference>
<feature type="region of interest" description="Disordered" evidence="13">
    <location>
        <begin position="141"/>
        <end position="171"/>
    </location>
</feature>
<evidence type="ECO:0000256" key="9">
    <source>
        <dbReference type="PROSITE-ProRule" id="PRU00108"/>
    </source>
</evidence>
<dbReference type="GO" id="GO:0000976">
    <property type="term" value="F:transcription cis-regulatory region binding"/>
    <property type="evidence" value="ECO:0007669"/>
    <property type="project" value="UniProtKB-ARBA"/>
</dbReference>
<feature type="compositionally biased region" description="Basic residues" evidence="13">
    <location>
        <begin position="37"/>
        <end position="46"/>
    </location>
</feature>
<evidence type="ECO:0000256" key="10">
    <source>
        <dbReference type="RuleBase" id="RU000682"/>
    </source>
</evidence>
<dbReference type="InterPro" id="IPR000047">
    <property type="entry name" value="HTH_motif"/>
</dbReference>
<dbReference type="Proteomes" id="UP001415857">
    <property type="component" value="Unassembled WGS sequence"/>
</dbReference>
<dbReference type="InterPro" id="IPR001356">
    <property type="entry name" value="HD"/>
</dbReference>
<evidence type="ECO:0000256" key="11">
    <source>
        <dbReference type="RuleBase" id="RU369038"/>
    </source>
</evidence>
<dbReference type="GO" id="GO:0009414">
    <property type="term" value="P:response to water deprivation"/>
    <property type="evidence" value="ECO:0007669"/>
    <property type="project" value="UniProtKB-ARBA"/>
</dbReference>
<evidence type="ECO:0000256" key="4">
    <source>
        <dbReference type="ARBA" id="ARBA00023155"/>
    </source>
</evidence>
<proteinExistence type="inferred from homology"/>
<dbReference type="InterPro" id="IPR017970">
    <property type="entry name" value="Homeobox_CS"/>
</dbReference>
<comment type="subcellular location">
    <subcellularLocation>
        <location evidence="1 9 10">Nucleus</location>
    </subcellularLocation>
</comment>
<dbReference type="CDD" id="cd00086">
    <property type="entry name" value="homeodomain"/>
    <property type="match status" value="1"/>
</dbReference>
<comment type="function">
    <text evidence="8">Probable transcription activator that may act as growth regulators in response to water deficit.</text>
</comment>
<feature type="DNA-binding region" description="Homeobox" evidence="9">
    <location>
        <begin position="41"/>
        <end position="100"/>
    </location>
</feature>
<dbReference type="AlphaFoldDB" id="A0AAP0XAW2"/>
<dbReference type="GO" id="GO:0005634">
    <property type="term" value="C:nucleus"/>
    <property type="evidence" value="ECO:0007669"/>
    <property type="project" value="UniProtKB-SubCell"/>
</dbReference>
<dbReference type="Pfam" id="PF02183">
    <property type="entry name" value="HALZ"/>
    <property type="match status" value="1"/>
</dbReference>
<feature type="compositionally biased region" description="Pro residues" evidence="13">
    <location>
        <begin position="8"/>
        <end position="21"/>
    </location>
</feature>
<feature type="coiled-coil region" evidence="12">
    <location>
        <begin position="98"/>
        <end position="139"/>
    </location>
</feature>